<evidence type="ECO:0000313" key="2">
    <source>
        <dbReference type="Proteomes" id="UP000003174"/>
    </source>
</evidence>
<dbReference type="AlphaFoldDB" id="C0EZ64"/>
<gene>
    <name evidence="1" type="ORF">EUBHAL_02720</name>
</gene>
<sequence length="46" mass="5510">MTIRFSFTGAIPATRNGMPLFLEKHHLFLCTEQSWLPEYKEKQKRK</sequence>
<protein>
    <submittedName>
        <fullName evidence="1">Uncharacterized protein</fullName>
    </submittedName>
</protein>
<comment type="caution">
    <text evidence="1">The sequence shown here is derived from an EMBL/GenBank/DDBJ whole genome shotgun (WGS) entry which is preliminary data.</text>
</comment>
<name>C0EZ64_9FIRM</name>
<reference evidence="1 2" key="2">
    <citation type="submission" date="2009-02" db="EMBL/GenBank/DDBJ databases">
        <title>Draft genome sequence of Eubacterium hallii (DSM 3353).</title>
        <authorList>
            <person name="Sudarsanam P."/>
            <person name="Ley R."/>
            <person name="Guruge J."/>
            <person name="Turnbaugh P.J."/>
            <person name="Mahowald M."/>
            <person name="Liep D."/>
            <person name="Gordon J."/>
        </authorList>
    </citation>
    <scope>NUCLEOTIDE SEQUENCE [LARGE SCALE GENOMIC DNA]</scope>
    <source>
        <strain evidence="1 2">DSM 3353</strain>
    </source>
</reference>
<proteinExistence type="predicted"/>
<dbReference type="EMBL" id="ACEP01000121">
    <property type="protein sequence ID" value="EEG35439.1"/>
    <property type="molecule type" value="Genomic_DNA"/>
</dbReference>
<accession>C0EZ64</accession>
<evidence type="ECO:0000313" key="1">
    <source>
        <dbReference type="EMBL" id="EEG35439.1"/>
    </source>
</evidence>
<organism evidence="1 2">
    <name type="scientific">Anaerobutyricum hallii DSM 3353</name>
    <dbReference type="NCBI Taxonomy" id="411469"/>
    <lineage>
        <taxon>Bacteria</taxon>
        <taxon>Bacillati</taxon>
        <taxon>Bacillota</taxon>
        <taxon>Clostridia</taxon>
        <taxon>Lachnospirales</taxon>
        <taxon>Lachnospiraceae</taxon>
        <taxon>Anaerobutyricum</taxon>
    </lineage>
</organism>
<reference evidence="1 2" key="1">
    <citation type="submission" date="2009-01" db="EMBL/GenBank/DDBJ databases">
        <authorList>
            <person name="Fulton L."/>
            <person name="Clifton S."/>
            <person name="Fulton B."/>
            <person name="Xu J."/>
            <person name="Minx P."/>
            <person name="Pepin K.H."/>
            <person name="Johnson M."/>
            <person name="Bhonagiri V."/>
            <person name="Nash W.E."/>
            <person name="Mardis E.R."/>
            <person name="Wilson R.K."/>
        </authorList>
    </citation>
    <scope>NUCLEOTIDE SEQUENCE [LARGE SCALE GENOMIC DNA]</scope>
    <source>
        <strain evidence="1 2">DSM 3353</strain>
    </source>
</reference>
<dbReference type="Proteomes" id="UP000003174">
    <property type="component" value="Unassembled WGS sequence"/>
</dbReference>